<evidence type="ECO:0000313" key="6">
    <source>
        <dbReference type="EMBL" id="USS44858.1"/>
    </source>
</evidence>
<dbReference type="InterPro" id="IPR019734">
    <property type="entry name" value="TPR_rpt"/>
</dbReference>
<dbReference type="AlphaFoldDB" id="A0AAP9Y3G7"/>
<evidence type="ECO:0000313" key="8">
    <source>
        <dbReference type="Proteomes" id="UP001056386"/>
    </source>
</evidence>
<reference evidence="5 7" key="1">
    <citation type="submission" date="2020-12" db="EMBL/GenBank/DDBJ databases">
        <title>FDA dAtabase for Regulatory Grade micrObial Sequences (FDA-ARGOS): Supporting development and validation of Infectious Disease Dx tests.</title>
        <authorList>
            <person name="Minogue T."/>
            <person name="Wolcott M."/>
            <person name="Wasieloski L."/>
            <person name="Aguilar W."/>
            <person name="Moore D."/>
            <person name="Jaissle J."/>
            <person name="Tallon L."/>
            <person name="Sadzewicz L."/>
            <person name="Zhao X."/>
            <person name="Boylan J."/>
            <person name="Ott S."/>
            <person name="Bowen H."/>
            <person name="Vavikolanu K."/>
            <person name="Mehta A."/>
            <person name="Aluvathingal J."/>
            <person name="Nadendla S."/>
            <person name="Yan Y."/>
            <person name="Sichtig H."/>
        </authorList>
    </citation>
    <scope>NUCLEOTIDE SEQUENCE [LARGE SCALE GENOMIC DNA]</scope>
    <source>
        <strain evidence="5 7">FDAARGOS_949</strain>
    </source>
</reference>
<keyword evidence="3" id="KW-0812">Transmembrane</keyword>
<feature type="repeat" description="TPR" evidence="1">
    <location>
        <begin position="58"/>
        <end position="91"/>
    </location>
</feature>
<dbReference type="Gene3D" id="1.25.40.10">
    <property type="entry name" value="Tetratricopeptide repeat domain"/>
    <property type="match status" value="1"/>
</dbReference>
<feature type="region of interest" description="Disordered" evidence="2">
    <location>
        <begin position="365"/>
        <end position="415"/>
    </location>
</feature>
<feature type="compositionally biased region" description="Pro residues" evidence="2">
    <location>
        <begin position="299"/>
        <end position="319"/>
    </location>
</feature>
<dbReference type="PROSITE" id="PS50005">
    <property type="entry name" value="TPR"/>
    <property type="match status" value="1"/>
</dbReference>
<keyword evidence="1" id="KW-0802">TPR repeat</keyword>
<evidence type="ECO:0000256" key="4">
    <source>
        <dbReference type="SAM" id="SignalP"/>
    </source>
</evidence>
<keyword evidence="3" id="KW-0472">Membrane</keyword>
<accession>A0AAP9Y3G7</accession>
<evidence type="ECO:0000313" key="7">
    <source>
        <dbReference type="Proteomes" id="UP000594892"/>
    </source>
</evidence>
<name>A0AAP9Y3G7_BURGL</name>
<dbReference type="RefSeq" id="WP_035980366.1">
    <property type="nucleotide sequence ID" value="NZ_CP021074.1"/>
</dbReference>
<feature type="compositionally biased region" description="Gly residues" evidence="2">
    <location>
        <begin position="370"/>
        <end position="403"/>
    </location>
</feature>
<feature type="region of interest" description="Disordered" evidence="2">
    <location>
        <begin position="294"/>
        <end position="327"/>
    </location>
</feature>
<dbReference type="EMBL" id="CP065601">
    <property type="protein sequence ID" value="QPQ93763.1"/>
    <property type="molecule type" value="Genomic_DNA"/>
</dbReference>
<dbReference type="EMBL" id="CP099587">
    <property type="protein sequence ID" value="USS44858.1"/>
    <property type="molecule type" value="Genomic_DNA"/>
</dbReference>
<feature type="compositionally biased region" description="Basic and acidic residues" evidence="2">
    <location>
        <begin position="106"/>
        <end position="118"/>
    </location>
</feature>
<dbReference type="Proteomes" id="UP000594892">
    <property type="component" value="Chromosome 2"/>
</dbReference>
<dbReference type="SUPFAM" id="SSF48452">
    <property type="entry name" value="TPR-like"/>
    <property type="match status" value="1"/>
</dbReference>
<keyword evidence="3" id="KW-1133">Transmembrane helix</keyword>
<evidence type="ECO:0000256" key="2">
    <source>
        <dbReference type="SAM" id="MobiDB-lite"/>
    </source>
</evidence>
<dbReference type="Proteomes" id="UP001056386">
    <property type="component" value="Chromosome 1"/>
</dbReference>
<proteinExistence type="predicted"/>
<feature type="signal peptide" evidence="4">
    <location>
        <begin position="1"/>
        <end position="23"/>
    </location>
</feature>
<dbReference type="InterPro" id="IPR011990">
    <property type="entry name" value="TPR-like_helical_dom_sf"/>
</dbReference>
<evidence type="ECO:0000256" key="3">
    <source>
        <dbReference type="SAM" id="Phobius"/>
    </source>
</evidence>
<organism evidence="5 7">
    <name type="scientific">Burkholderia glumae</name>
    <name type="common">Pseudomonas glumae</name>
    <dbReference type="NCBI Taxonomy" id="337"/>
    <lineage>
        <taxon>Bacteria</taxon>
        <taxon>Pseudomonadati</taxon>
        <taxon>Pseudomonadota</taxon>
        <taxon>Betaproteobacteria</taxon>
        <taxon>Burkholderiales</taxon>
        <taxon>Burkholderiaceae</taxon>
        <taxon>Burkholderia</taxon>
    </lineage>
</organism>
<dbReference type="GeneID" id="45697734"/>
<protein>
    <submittedName>
        <fullName evidence="5">Tetratricopeptide repeat protein</fullName>
    </submittedName>
</protein>
<sequence>MKKFVAAAAAAVSLLAVSASVFAAVPSLAQVEQSVSQRNWQRADAQLSEVIQAHPDSARAHYLYGQVLDREGRAADALAQIERAKSLDPSIHFTNPSTFAQTEARVRADANRAGERRSATSGGALQPLAQPQAATQSAPFAPAAPARHGPSVGMWIALLLLVAVIALVLRWTLRRARSGEDKQADDERRAQLKRATELLNEVRPLKLDARLSTAPGAAALASDIEGVETDARTLVETLSTGKNPVPPYQLEDLEHRFASLKARVEGRPDPNAAPASPAAGTGSVFAQEADRLTGTQAQPPYPPSYPQQQPYPPYPPQQPPVIVQQGGGFGSGMGGLLTGVLLGEAMSGGRERVVERDVIVDDERRRANDGLGGSADNGGGNDAGFDFGQGGSWDSGGNDGGVDLGSSSDDDWNNS</sequence>
<keyword evidence="8" id="KW-1185">Reference proteome</keyword>
<feature type="transmembrane region" description="Helical" evidence="3">
    <location>
        <begin position="152"/>
        <end position="173"/>
    </location>
</feature>
<feature type="chain" id="PRO_5042947289" evidence="4">
    <location>
        <begin position="24"/>
        <end position="415"/>
    </location>
</feature>
<reference evidence="6" key="2">
    <citation type="submission" date="2022-06" db="EMBL/GenBank/DDBJ databases">
        <title>Draft genome sequence of Burkholderia glumae strain GR20004 isolated from rice panicle showing bacterial panicle blight.</title>
        <authorList>
            <person name="Choi S.Y."/>
            <person name="Lee Y.H."/>
        </authorList>
    </citation>
    <scope>NUCLEOTIDE SEQUENCE</scope>
    <source>
        <strain evidence="6">GR20004</strain>
    </source>
</reference>
<evidence type="ECO:0000313" key="5">
    <source>
        <dbReference type="EMBL" id="QPQ93763.1"/>
    </source>
</evidence>
<dbReference type="Pfam" id="PF13432">
    <property type="entry name" value="TPR_16"/>
    <property type="match status" value="1"/>
</dbReference>
<feature type="compositionally biased region" description="Low complexity" evidence="2">
    <location>
        <begin position="124"/>
        <end position="145"/>
    </location>
</feature>
<keyword evidence="4" id="KW-0732">Signal</keyword>
<feature type="region of interest" description="Disordered" evidence="2">
    <location>
        <begin position="106"/>
        <end position="145"/>
    </location>
</feature>
<evidence type="ECO:0000256" key="1">
    <source>
        <dbReference type="PROSITE-ProRule" id="PRU00339"/>
    </source>
</evidence>
<gene>
    <name evidence="5" type="ORF">I6H06_16265</name>
    <name evidence="6" type="ORF">NFI99_24915</name>
</gene>